<evidence type="ECO:0000313" key="2">
    <source>
        <dbReference type="EMBL" id="EGQ77699.1"/>
    </source>
</evidence>
<dbReference type="Proteomes" id="UP000004982">
    <property type="component" value="Unassembled WGS sequence"/>
</dbReference>
<dbReference type="EMBL" id="CP094241">
    <property type="protein sequence ID" value="UNV85569.1"/>
    <property type="molecule type" value="Genomic_DNA"/>
</dbReference>
<proteinExistence type="predicted"/>
<reference evidence="2 4" key="1">
    <citation type="submission" date="2011-05" db="EMBL/GenBank/DDBJ databases">
        <authorList>
            <person name="Muzny D."/>
            <person name="Qin X."/>
            <person name="Deng J."/>
            <person name="Jiang H."/>
            <person name="Liu Y."/>
            <person name="Qu J."/>
            <person name="Song X.-Z."/>
            <person name="Zhang L."/>
            <person name="Thornton R."/>
            <person name="Coyle M."/>
            <person name="Francisco L."/>
            <person name="Jackson L."/>
            <person name="Javaid M."/>
            <person name="Korchina V."/>
            <person name="Kovar C."/>
            <person name="Mata R."/>
            <person name="Mathew T."/>
            <person name="Ngo R."/>
            <person name="Nguyen L."/>
            <person name="Nguyen N."/>
            <person name="Okwuonu G."/>
            <person name="Ongeri F."/>
            <person name="Pham C."/>
            <person name="Simmons D."/>
            <person name="Wilczek-Boney K."/>
            <person name="Hale W."/>
            <person name="Jakkamsetti A."/>
            <person name="Pham P."/>
            <person name="Ruth R."/>
            <person name="San Lucas F."/>
            <person name="Warren J."/>
            <person name="Zhang J."/>
            <person name="Zhao Z."/>
            <person name="Zhou C."/>
            <person name="Zhu D."/>
            <person name="Lee S."/>
            <person name="Bess C."/>
            <person name="Blankenburg K."/>
            <person name="Forbes L."/>
            <person name="Fu Q."/>
            <person name="Gubbala S."/>
            <person name="Hirani K."/>
            <person name="Jayaseelan J.C."/>
            <person name="Lara F."/>
            <person name="Munidasa M."/>
            <person name="Palculict T."/>
            <person name="Patil S."/>
            <person name="Pu L.-L."/>
            <person name="Saada N."/>
            <person name="Tang L."/>
            <person name="Weissenberger G."/>
            <person name="Zhu Y."/>
            <person name="Hemphill L."/>
            <person name="Shang Y."/>
            <person name="Youmans B."/>
            <person name="Ayvaz T."/>
            <person name="Ross M."/>
            <person name="Santibanez J."/>
            <person name="Aqrawi P."/>
            <person name="Gross S."/>
            <person name="Joshi V."/>
            <person name="Fowler G."/>
            <person name="Nazareth L."/>
            <person name="Reid J."/>
            <person name="Worley K."/>
            <person name="Petrosino J."/>
            <person name="Highlander S."/>
            <person name="Gibbs R."/>
        </authorList>
    </citation>
    <scope>NUCLEOTIDE SEQUENCE [LARGE SCALE GENOMIC DNA]</scope>
    <source>
        <strain evidence="2 4">ATCC 33926</strain>
    </source>
</reference>
<dbReference type="EMBL" id="AFQE01000037">
    <property type="protein sequence ID" value="EGQ77699.1"/>
    <property type="molecule type" value="Genomic_DNA"/>
</dbReference>
<keyword evidence="5" id="KW-1185">Reference proteome</keyword>
<organism evidence="2 4">
    <name type="scientific">Neisseria macacae ATCC 33926</name>
    <dbReference type="NCBI Taxonomy" id="997348"/>
    <lineage>
        <taxon>Bacteria</taxon>
        <taxon>Pseudomonadati</taxon>
        <taxon>Pseudomonadota</taxon>
        <taxon>Betaproteobacteria</taxon>
        <taxon>Neisseriales</taxon>
        <taxon>Neisseriaceae</taxon>
        <taxon>Neisseria</taxon>
    </lineage>
</organism>
<reference evidence="3 5" key="2">
    <citation type="submission" date="2022-03" db="EMBL/GenBank/DDBJ databases">
        <title>Genome sequencing of Neisseria macacae.</title>
        <authorList>
            <person name="Baek M.-G."/>
        </authorList>
    </citation>
    <scope>NUCLEOTIDE SEQUENCE [LARGE SCALE GENOMIC DNA]</scope>
    <source>
        <strain evidence="3 5">ATCC 33926</strain>
    </source>
</reference>
<dbReference type="AlphaFoldDB" id="A0AA36UKU0"/>
<feature type="signal peptide" evidence="1">
    <location>
        <begin position="1"/>
        <end position="20"/>
    </location>
</feature>
<keyword evidence="1" id="KW-0732">Signal</keyword>
<gene>
    <name evidence="2" type="ORF">HMPREF9418_0824</name>
    <name evidence="3" type="ORF">MON40_03350</name>
</gene>
<feature type="chain" id="PRO_5041394981" description="Tetratricopeptide repeat protein" evidence="1">
    <location>
        <begin position="21"/>
        <end position="243"/>
    </location>
</feature>
<evidence type="ECO:0000313" key="5">
    <source>
        <dbReference type="Proteomes" id="UP000829455"/>
    </source>
</evidence>
<sequence length="243" mass="27653">MKIKLSAFVLSLAVCTHAHALTTRPVEHTCPIGGEKFTSVMVMSGFSIDMKTDLEPVGMVMAPAPIPVCPSNKFVMFKDDFTQQELDKYEKVIQSEAYLKQVAEKASAQRLLGVMLELAGENQNTEQMAWIFLQASWLGSQRQDLEKVLHYADLNLKDGNQHIEKLTTMKFVRGEMLRKLGRFDEAKKQFEELSKEPTVKASEYLQKLTELELELTAEKDIYSHPVRQTLRLRGKIKDESSQL</sequence>
<evidence type="ECO:0000313" key="3">
    <source>
        <dbReference type="EMBL" id="UNV85569.1"/>
    </source>
</evidence>
<dbReference type="Proteomes" id="UP000829455">
    <property type="component" value="Chromosome"/>
</dbReference>
<evidence type="ECO:0000256" key="1">
    <source>
        <dbReference type="SAM" id="SignalP"/>
    </source>
</evidence>
<dbReference type="RefSeq" id="WP_003777087.1">
    <property type="nucleotide sequence ID" value="NZ_CP094241.1"/>
</dbReference>
<evidence type="ECO:0000313" key="4">
    <source>
        <dbReference type="Proteomes" id="UP000004982"/>
    </source>
</evidence>
<protein>
    <recommendedName>
        <fullName evidence="6">Tetratricopeptide repeat protein</fullName>
    </recommendedName>
</protein>
<accession>A0AA36UKU0</accession>
<evidence type="ECO:0008006" key="6">
    <source>
        <dbReference type="Google" id="ProtNLM"/>
    </source>
</evidence>
<name>A0AA36UKU0_9NEIS</name>